<dbReference type="SMART" id="SM00320">
    <property type="entry name" value="WD40"/>
    <property type="match status" value="7"/>
</dbReference>
<dbReference type="Gene3D" id="2.130.10.10">
    <property type="entry name" value="YVTN repeat-like/Quinoprotein amine dehydrogenase"/>
    <property type="match status" value="2"/>
</dbReference>
<dbReference type="PANTHER" id="PTHR15653:SF0">
    <property type="entry name" value="CONNECTOR OF KINASE TO AP-1, ISOFORM E"/>
    <property type="match status" value="1"/>
</dbReference>
<organism evidence="9 10">
    <name type="scientific">Basidiobolus meristosporus CBS 931.73</name>
    <dbReference type="NCBI Taxonomy" id="1314790"/>
    <lineage>
        <taxon>Eukaryota</taxon>
        <taxon>Fungi</taxon>
        <taxon>Fungi incertae sedis</taxon>
        <taxon>Zoopagomycota</taxon>
        <taxon>Entomophthoromycotina</taxon>
        <taxon>Basidiobolomycetes</taxon>
        <taxon>Basidiobolales</taxon>
        <taxon>Basidiobolaceae</taxon>
        <taxon>Basidiobolus</taxon>
    </lineage>
</organism>
<feature type="region of interest" description="Disordered" evidence="7">
    <location>
        <begin position="292"/>
        <end position="313"/>
    </location>
</feature>
<gene>
    <name evidence="9" type="ORF">K493DRAFT_253846</name>
</gene>
<evidence type="ECO:0000256" key="5">
    <source>
        <dbReference type="ARBA" id="ARBA00023054"/>
    </source>
</evidence>
<dbReference type="InterPro" id="IPR001680">
    <property type="entry name" value="WD40_rpt"/>
</dbReference>
<dbReference type="PROSITE" id="PS50294">
    <property type="entry name" value="WD_REPEATS_REGION"/>
    <property type="match status" value="4"/>
</dbReference>
<name>A0A1Y1Z1R6_9FUNG</name>
<dbReference type="PANTHER" id="PTHR15653">
    <property type="entry name" value="STRIATIN"/>
    <property type="match status" value="1"/>
</dbReference>
<feature type="repeat" description="WD" evidence="6">
    <location>
        <begin position="666"/>
        <end position="707"/>
    </location>
</feature>
<feature type="repeat" description="WD" evidence="6">
    <location>
        <begin position="411"/>
        <end position="452"/>
    </location>
</feature>
<reference evidence="9 10" key="1">
    <citation type="submission" date="2016-07" db="EMBL/GenBank/DDBJ databases">
        <title>Pervasive Adenine N6-methylation of Active Genes in Fungi.</title>
        <authorList>
            <consortium name="DOE Joint Genome Institute"/>
            <person name="Mondo S.J."/>
            <person name="Dannebaum R.O."/>
            <person name="Kuo R.C."/>
            <person name="Labutti K."/>
            <person name="Haridas S."/>
            <person name="Kuo A."/>
            <person name="Salamov A."/>
            <person name="Ahrendt S.R."/>
            <person name="Lipzen A."/>
            <person name="Sullivan W."/>
            <person name="Andreopoulos W.B."/>
            <person name="Clum A."/>
            <person name="Lindquist E."/>
            <person name="Daum C."/>
            <person name="Ramamoorthy G.K."/>
            <person name="Gryganskyi A."/>
            <person name="Culley D."/>
            <person name="Magnuson J.K."/>
            <person name="James T.Y."/>
            <person name="O'Malley M.A."/>
            <person name="Stajich J.E."/>
            <person name="Spatafora J.W."/>
            <person name="Visel A."/>
            <person name="Grigoriev I.V."/>
        </authorList>
    </citation>
    <scope>NUCLEOTIDE SEQUENCE [LARGE SCALE GENOMIC DNA]</scope>
    <source>
        <strain evidence="9 10">CBS 931.73</strain>
    </source>
</reference>
<dbReference type="InterPro" id="IPR019775">
    <property type="entry name" value="WD40_repeat_CS"/>
</dbReference>
<dbReference type="FunCoup" id="A0A1Y1Z1R6">
    <property type="interactions" value="206"/>
</dbReference>
<accession>A0A1Y1Z1R6</accession>
<keyword evidence="2 6" id="KW-0853">WD repeat</keyword>
<dbReference type="EMBL" id="MCFE01000041">
    <property type="protein sequence ID" value="ORY03877.1"/>
    <property type="molecule type" value="Genomic_DNA"/>
</dbReference>
<keyword evidence="10" id="KW-1185">Reference proteome</keyword>
<evidence type="ECO:0000259" key="8">
    <source>
        <dbReference type="Pfam" id="PF08232"/>
    </source>
</evidence>
<dbReference type="Gene3D" id="1.20.5.300">
    <property type="match status" value="1"/>
</dbReference>
<feature type="compositionally biased region" description="Basic and acidic residues" evidence="7">
    <location>
        <begin position="236"/>
        <end position="251"/>
    </location>
</feature>
<feature type="region of interest" description="Disordered" evidence="7">
    <location>
        <begin position="185"/>
        <end position="251"/>
    </location>
</feature>
<sequence length="747" mass="83921">MSMSTKMQPSLDTEFTLPGVLHFLQVEWRRFEKDRNEWEVEKAAMKARIALLEGERRGIENIKADLMRRVKMLEFALRKERNKYVELNSIGKSPIGRLAYSEKEVTLSGPSTLPKTKNETINGDIKASLTQSLSSPSLYSHFNTKDNTKSKAKSRDILKSCLQEVTYLSDISTTPNAVAEPVLKEDGRQQQASYQDSNKPDNHQHPPAENVAILTRPRSQSETSILKPDPVLFSDSRQKATKDAEEKTESPIDRRENLTAAMELLGLLDEVNPRPKDADADEKKKRRITVLAPPTYDGDPLDTLEKRDDDDDHGIQTREKFANRKSICQEIDPDEDEKLIQEIRSQYNISSERLTNMMLKYDSKAKAEGADTANELNSLTWALDGNEASTNESTGEANELDERLWKPKMALRSHLDTIRSIDFHTNDAILASGSEDGIVKLWRFRKNASKKAQECEPYTNFRGHVSAVTAVVIDSETGRCYSSSLDSTVRVWNLPSPSRDLYSYNGFASCYSVLTGHSNSVWDIKLLPGQNTHKLASASADGTVKIWDVEYRLPNLRSSIGYDGTNVGRNSIIMEEYTTNPTSIEFSHSEPNKLIVAYQNSIIRLFDIETGQPVLNFNSDATYDSTSATQINKIVAHPTLPLVISAHEDRYIRFFDINTGQCIHSMIAHLDSVSALDINHTGLQLVSGGHDSSIRIWDTTMYKCLQEFSSHRRKSDEGVCCVRYHQSLPWLASGGADSVVKIYGPPS</sequence>
<comment type="caution">
    <text evidence="9">The sequence shown here is derived from an EMBL/GenBank/DDBJ whole genome shotgun (WGS) entry which is preliminary data.</text>
</comment>
<dbReference type="STRING" id="1314790.A0A1Y1Z1R6"/>
<dbReference type="PROSITE" id="PS50082">
    <property type="entry name" value="WD_REPEATS_2"/>
    <property type="match status" value="4"/>
</dbReference>
<keyword evidence="4" id="KW-0112">Calmodulin-binding</keyword>
<evidence type="ECO:0000313" key="10">
    <source>
        <dbReference type="Proteomes" id="UP000193498"/>
    </source>
</evidence>
<evidence type="ECO:0000256" key="2">
    <source>
        <dbReference type="ARBA" id="ARBA00022574"/>
    </source>
</evidence>
<feature type="repeat" description="WD" evidence="6">
    <location>
        <begin position="461"/>
        <end position="494"/>
    </location>
</feature>
<dbReference type="InterPro" id="IPR036322">
    <property type="entry name" value="WD40_repeat_dom_sf"/>
</dbReference>
<dbReference type="InterPro" id="IPR015943">
    <property type="entry name" value="WD40/YVTN_repeat-like_dom_sf"/>
</dbReference>
<evidence type="ECO:0000313" key="9">
    <source>
        <dbReference type="EMBL" id="ORY03877.1"/>
    </source>
</evidence>
<dbReference type="SUPFAM" id="SSF50978">
    <property type="entry name" value="WD40 repeat-like"/>
    <property type="match status" value="1"/>
</dbReference>
<evidence type="ECO:0000256" key="6">
    <source>
        <dbReference type="PROSITE-ProRule" id="PRU00221"/>
    </source>
</evidence>
<dbReference type="CDD" id="cd00200">
    <property type="entry name" value="WD40"/>
    <property type="match status" value="1"/>
</dbReference>
<keyword evidence="5" id="KW-0175">Coiled coil</keyword>
<dbReference type="InParanoid" id="A0A1Y1Z1R6"/>
<dbReference type="Pfam" id="PF00400">
    <property type="entry name" value="WD40"/>
    <property type="match status" value="5"/>
</dbReference>
<protein>
    <submittedName>
        <fullName evidence="9">WD40 repeat-like protein</fullName>
    </submittedName>
</protein>
<dbReference type="Pfam" id="PF08232">
    <property type="entry name" value="Striatin"/>
    <property type="match status" value="1"/>
</dbReference>
<feature type="compositionally biased region" description="Basic and acidic residues" evidence="7">
    <location>
        <begin position="303"/>
        <end position="313"/>
    </location>
</feature>
<dbReference type="PROSITE" id="PS00678">
    <property type="entry name" value="WD_REPEATS_1"/>
    <property type="match status" value="2"/>
</dbReference>
<dbReference type="InterPro" id="IPR013258">
    <property type="entry name" value="Striatin_N"/>
</dbReference>
<dbReference type="AlphaFoldDB" id="A0A1Y1Z1R6"/>
<feature type="repeat" description="WD" evidence="6">
    <location>
        <begin position="514"/>
        <end position="550"/>
    </location>
</feature>
<dbReference type="OrthoDB" id="727118at2759"/>
<proteinExistence type="inferred from homology"/>
<evidence type="ECO:0000256" key="4">
    <source>
        <dbReference type="ARBA" id="ARBA00022860"/>
    </source>
</evidence>
<dbReference type="Proteomes" id="UP000193498">
    <property type="component" value="Unassembled WGS sequence"/>
</dbReference>
<evidence type="ECO:0000256" key="7">
    <source>
        <dbReference type="SAM" id="MobiDB-lite"/>
    </source>
</evidence>
<keyword evidence="3" id="KW-0677">Repeat</keyword>
<dbReference type="GO" id="GO:0005516">
    <property type="term" value="F:calmodulin binding"/>
    <property type="evidence" value="ECO:0007669"/>
    <property type="project" value="UniProtKB-KW"/>
</dbReference>
<dbReference type="InterPro" id="IPR020472">
    <property type="entry name" value="WD40_PAC1"/>
</dbReference>
<dbReference type="InterPro" id="IPR051488">
    <property type="entry name" value="WD_repeat_striatin"/>
</dbReference>
<feature type="domain" description="Striatin N-terminal" evidence="8">
    <location>
        <begin position="16"/>
        <end position="171"/>
    </location>
</feature>
<comment type="similarity">
    <text evidence="1">Belongs to the WD repeat striatin family.</text>
</comment>
<evidence type="ECO:0000256" key="1">
    <source>
        <dbReference type="ARBA" id="ARBA00009616"/>
    </source>
</evidence>
<evidence type="ECO:0000256" key="3">
    <source>
        <dbReference type="ARBA" id="ARBA00022737"/>
    </source>
</evidence>
<dbReference type="PRINTS" id="PR00320">
    <property type="entry name" value="GPROTEINBRPT"/>
</dbReference>